<evidence type="ECO:0000259" key="4">
    <source>
        <dbReference type="PROSITE" id="PS50240"/>
    </source>
</evidence>
<dbReference type="InterPro" id="IPR001314">
    <property type="entry name" value="Peptidase_S1A"/>
</dbReference>
<evidence type="ECO:0000256" key="1">
    <source>
        <dbReference type="ARBA" id="ARBA00023157"/>
    </source>
</evidence>
<dbReference type="InterPro" id="IPR009003">
    <property type="entry name" value="Peptidase_S1_PA"/>
</dbReference>
<dbReference type="SUPFAM" id="SSF50494">
    <property type="entry name" value="Trypsin-like serine proteases"/>
    <property type="match status" value="1"/>
</dbReference>
<evidence type="ECO:0000313" key="5">
    <source>
        <dbReference type="EMBL" id="KAL3287544.1"/>
    </source>
</evidence>
<dbReference type="InterPro" id="IPR043504">
    <property type="entry name" value="Peptidase_S1_PA_chymotrypsin"/>
</dbReference>
<name>A0ABD2P9N5_9CUCU</name>
<keyword evidence="6" id="KW-1185">Reference proteome</keyword>
<dbReference type="Proteomes" id="UP001516400">
    <property type="component" value="Unassembled WGS sequence"/>
</dbReference>
<keyword evidence="3" id="KW-0732">Signal</keyword>
<dbReference type="Pfam" id="PF00089">
    <property type="entry name" value="Trypsin"/>
    <property type="match status" value="1"/>
</dbReference>
<keyword evidence="1" id="KW-1015">Disulfide bond</keyword>
<sequence>MICKTIEIIVLLQFLMFQLGHFQYFELYDHKDPPRSKYPFLVSLRKLDYLEMHNCSGSLVSFSWVLTSAHCVKPFANNPEKLYMIAGKPNSSEEQIIRSETIYYHNQFNEESFFNDIALVSTVRPFERNPSVNIINLPKFTLHIEIRTKCKYMEVLGFETHEFYYTKPRRVVLRSLMFNYNHSVMSEADCARNREFKVMKNTFCGTAKNMTACLADTGGPAICEGLVYGITYYGCPWDESPSYFTRVDRYLIFIERILGWEAPFSEEKRNLESGEQCPRTTILSLVLTCVLILVFNKQ</sequence>
<protein>
    <recommendedName>
        <fullName evidence="4">Peptidase S1 domain-containing protein</fullName>
    </recommendedName>
</protein>
<feature type="domain" description="Peptidase S1" evidence="4">
    <location>
        <begin position="27"/>
        <end position="259"/>
    </location>
</feature>
<dbReference type="PANTHER" id="PTHR24256">
    <property type="entry name" value="TRYPTASE-RELATED"/>
    <property type="match status" value="1"/>
</dbReference>
<accession>A0ABD2P9N5</accession>
<evidence type="ECO:0000313" key="6">
    <source>
        <dbReference type="Proteomes" id="UP001516400"/>
    </source>
</evidence>
<dbReference type="InterPro" id="IPR051487">
    <property type="entry name" value="Ser/Thr_Proteases_Immune/Dev"/>
</dbReference>
<comment type="similarity">
    <text evidence="2">Belongs to the peptidase S1 family. CLIP subfamily.</text>
</comment>
<evidence type="ECO:0000256" key="3">
    <source>
        <dbReference type="SAM" id="SignalP"/>
    </source>
</evidence>
<dbReference type="FunFam" id="2.40.10.10:FF:000068">
    <property type="entry name" value="transmembrane protease serine 2"/>
    <property type="match status" value="1"/>
</dbReference>
<dbReference type="Gene3D" id="2.40.10.10">
    <property type="entry name" value="Trypsin-like serine proteases"/>
    <property type="match status" value="2"/>
</dbReference>
<proteinExistence type="inferred from homology"/>
<organism evidence="5 6">
    <name type="scientific">Cryptolaemus montrouzieri</name>
    <dbReference type="NCBI Taxonomy" id="559131"/>
    <lineage>
        <taxon>Eukaryota</taxon>
        <taxon>Metazoa</taxon>
        <taxon>Ecdysozoa</taxon>
        <taxon>Arthropoda</taxon>
        <taxon>Hexapoda</taxon>
        <taxon>Insecta</taxon>
        <taxon>Pterygota</taxon>
        <taxon>Neoptera</taxon>
        <taxon>Endopterygota</taxon>
        <taxon>Coleoptera</taxon>
        <taxon>Polyphaga</taxon>
        <taxon>Cucujiformia</taxon>
        <taxon>Coccinelloidea</taxon>
        <taxon>Coccinellidae</taxon>
        <taxon>Scymninae</taxon>
        <taxon>Scymnini</taxon>
        <taxon>Cryptolaemus</taxon>
    </lineage>
</organism>
<dbReference type="AlphaFoldDB" id="A0ABD2P9N5"/>
<comment type="caution">
    <text evidence="5">The sequence shown here is derived from an EMBL/GenBank/DDBJ whole genome shotgun (WGS) entry which is preliminary data.</text>
</comment>
<dbReference type="PRINTS" id="PR00722">
    <property type="entry name" value="CHYMOTRYPSIN"/>
</dbReference>
<gene>
    <name evidence="5" type="ORF">HHI36_002012</name>
</gene>
<evidence type="ECO:0000256" key="2">
    <source>
        <dbReference type="ARBA" id="ARBA00024195"/>
    </source>
</evidence>
<dbReference type="PROSITE" id="PS50240">
    <property type="entry name" value="TRYPSIN_DOM"/>
    <property type="match status" value="1"/>
</dbReference>
<dbReference type="InterPro" id="IPR001254">
    <property type="entry name" value="Trypsin_dom"/>
</dbReference>
<dbReference type="SMART" id="SM00020">
    <property type="entry name" value="Tryp_SPc"/>
    <property type="match status" value="1"/>
</dbReference>
<feature type="chain" id="PRO_5044763585" description="Peptidase S1 domain-containing protein" evidence="3">
    <location>
        <begin position="23"/>
        <end position="298"/>
    </location>
</feature>
<reference evidence="5 6" key="1">
    <citation type="journal article" date="2021" name="BMC Biol.">
        <title>Horizontally acquired antibacterial genes associated with adaptive radiation of ladybird beetles.</title>
        <authorList>
            <person name="Li H.S."/>
            <person name="Tang X.F."/>
            <person name="Huang Y.H."/>
            <person name="Xu Z.Y."/>
            <person name="Chen M.L."/>
            <person name="Du X.Y."/>
            <person name="Qiu B.Y."/>
            <person name="Chen P.T."/>
            <person name="Zhang W."/>
            <person name="Slipinski A."/>
            <person name="Escalona H.E."/>
            <person name="Waterhouse R.M."/>
            <person name="Zwick A."/>
            <person name="Pang H."/>
        </authorList>
    </citation>
    <scope>NUCLEOTIDE SEQUENCE [LARGE SCALE GENOMIC DNA]</scope>
    <source>
        <strain evidence="5">SYSU2018</strain>
    </source>
</reference>
<feature type="signal peptide" evidence="3">
    <location>
        <begin position="1"/>
        <end position="22"/>
    </location>
</feature>
<dbReference type="EMBL" id="JABFTP020000185">
    <property type="protein sequence ID" value="KAL3287544.1"/>
    <property type="molecule type" value="Genomic_DNA"/>
</dbReference>